<dbReference type="Proteomes" id="UP000192330">
    <property type="component" value="Unassembled WGS sequence"/>
</dbReference>
<name>A0A1W2EJD5_9RHOB</name>
<feature type="transmembrane region" description="Helical" evidence="5">
    <location>
        <begin position="113"/>
        <end position="134"/>
    </location>
</feature>
<dbReference type="OrthoDB" id="7828645at2"/>
<reference evidence="7 8" key="1">
    <citation type="submission" date="2017-04" db="EMBL/GenBank/DDBJ databases">
        <authorList>
            <person name="Afonso C.L."/>
            <person name="Miller P.J."/>
            <person name="Scott M.A."/>
            <person name="Spackman E."/>
            <person name="Goraichik I."/>
            <person name="Dimitrov K.M."/>
            <person name="Suarez D.L."/>
            <person name="Swayne D.E."/>
        </authorList>
    </citation>
    <scope>NUCLEOTIDE SEQUENCE [LARGE SCALE GENOMIC DNA]</scope>
    <source>
        <strain evidence="7 8">CGMCC 1.12644</strain>
    </source>
</reference>
<keyword evidence="3 5" id="KW-1133">Transmembrane helix</keyword>
<dbReference type="Pfam" id="PF07298">
    <property type="entry name" value="NnrU"/>
    <property type="match status" value="1"/>
</dbReference>
<evidence type="ECO:0000256" key="3">
    <source>
        <dbReference type="ARBA" id="ARBA00022989"/>
    </source>
</evidence>
<evidence type="ECO:0000313" key="8">
    <source>
        <dbReference type="Proteomes" id="UP000192330"/>
    </source>
</evidence>
<dbReference type="GO" id="GO:0016020">
    <property type="term" value="C:membrane"/>
    <property type="evidence" value="ECO:0007669"/>
    <property type="project" value="UniProtKB-SubCell"/>
</dbReference>
<organism evidence="7 8">
    <name type="scientific">Primorskyibacter flagellatus</name>
    <dbReference type="NCBI Taxonomy" id="1387277"/>
    <lineage>
        <taxon>Bacteria</taxon>
        <taxon>Pseudomonadati</taxon>
        <taxon>Pseudomonadota</taxon>
        <taxon>Alphaproteobacteria</taxon>
        <taxon>Rhodobacterales</taxon>
        <taxon>Roseobacteraceae</taxon>
        <taxon>Primorskyibacter</taxon>
    </lineage>
</organism>
<feature type="transmembrane region" description="Helical" evidence="5">
    <location>
        <begin position="6"/>
        <end position="25"/>
    </location>
</feature>
<sequence length="223" mass="24520">MGWANYLAAFATFFIMHSLPLRPAIKGRLVNILGRRGFSTAYSMISLVALAWLIMAAAQTPFVELWTRANWQAWVPMTAMAAVCILVCFGAARPNPFSFGGARNNTFDPAHPGLIRWLRHPLLAALALWALAHLVPNGDLAHVILFGVFSAFALLGMKLVDRRRKREMGPDQWAELRERVTRSPMIPSPASWRGTVIRGILSAGLYAMLIAAHPVVLGVSPLP</sequence>
<proteinExistence type="predicted"/>
<keyword evidence="4 5" id="KW-0472">Membrane</keyword>
<comment type="subcellular location">
    <subcellularLocation>
        <location evidence="1">Membrane</location>
        <topology evidence="1">Multi-pass membrane protein</topology>
    </subcellularLocation>
</comment>
<evidence type="ECO:0000256" key="4">
    <source>
        <dbReference type="ARBA" id="ARBA00023136"/>
    </source>
</evidence>
<evidence type="ECO:0000256" key="5">
    <source>
        <dbReference type="SAM" id="Phobius"/>
    </source>
</evidence>
<dbReference type="STRING" id="1387277.SAMN06295998_13028"/>
<evidence type="ECO:0000259" key="6">
    <source>
        <dbReference type="Pfam" id="PF07298"/>
    </source>
</evidence>
<evidence type="ECO:0000313" key="7">
    <source>
        <dbReference type="EMBL" id="SMD09715.1"/>
    </source>
</evidence>
<accession>A0A1W2EJD5</accession>
<dbReference type="Gene3D" id="1.20.120.1630">
    <property type="match status" value="1"/>
</dbReference>
<evidence type="ECO:0000256" key="2">
    <source>
        <dbReference type="ARBA" id="ARBA00022692"/>
    </source>
</evidence>
<feature type="transmembrane region" description="Helical" evidence="5">
    <location>
        <begin position="140"/>
        <end position="160"/>
    </location>
</feature>
<dbReference type="AlphaFoldDB" id="A0A1W2EJD5"/>
<feature type="transmembrane region" description="Helical" evidence="5">
    <location>
        <begin position="37"/>
        <end position="59"/>
    </location>
</feature>
<dbReference type="EMBL" id="FWYD01000030">
    <property type="protein sequence ID" value="SMD09715.1"/>
    <property type="molecule type" value="Genomic_DNA"/>
</dbReference>
<dbReference type="RefSeq" id="WP_084354958.1">
    <property type="nucleotide sequence ID" value="NZ_FWYD01000030.1"/>
</dbReference>
<gene>
    <name evidence="7" type="ORF">SAMN06295998_13028</name>
</gene>
<keyword evidence="8" id="KW-1185">Reference proteome</keyword>
<protein>
    <submittedName>
        <fullName evidence="7">Uncharacterized membrane protein</fullName>
    </submittedName>
</protein>
<feature type="transmembrane region" description="Helical" evidence="5">
    <location>
        <begin position="195"/>
        <end position="216"/>
    </location>
</feature>
<dbReference type="InterPro" id="IPR009915">
    <property type="entry name" value="NnrU_dom"/>
</dbReference>
<feature type="domain" description="NnrU" evidence="6">
    <location>
        <begin position="7"/>
        <end position="221"/>
    </location>
</feature>
<keyword evidence="2 5" id="KW-0812">Transmembrane</keyword>
<evidence type="ECO:0000256" key="1">
    <source>
        <dbReference type="ARBA" id="ARBA00004141"/>
    </source>
</evidence>
<feature type="transmembrane region" description="Helical" evidence="5">
    <location>
        <begin position="71"/>
        <end position="92"/>
    </location>
</feature>